<proteinExistence type="predicted"/>
<sequence length="38" mass="4274">LNFGRGRSLALPVNNLTHCPFRIALEGQIERLLQLSLL</sequence>
<organism evidence="1">
    <name type="scientific">marine sediment metagenome</name>
    <dbReference type="NCBI Taxonomy" id="412755"/>
    <lineage>
        <taxon>unclassified sequences</taxon>
        <taxon>metagenomes</taxon>
        <taxon>ecological metagenomes</taxon>
    </lineage>
</organism>
<evidence type="ECO:0000313" key="1">
    <source>
        <dbReference type="EMBL" id="GAH64650.1"/>
    </source>
</evidence>
<dbReference type="AlphaFoldDB" id="X1I5S5"/>
<comment type="caution">
    <text evidence="1">The sequence shown here is derived from an EMBL/GenBank/DDBJ whole genome shotgun (WGS) entry which is preliminary data.</text>
</comment>
<accession>X1I5S5</accession>
<feature type="non-terminal residue" evidence="1">
    <location>
        <position position="1"/>
    </location>
</feature>
<reference evidence="1" key="1">
    <citation type="journal article" date="2014" name="Front. Microbiol.">
        <title>High frequency of phylogenetically diverse reductive dehalogenase-homologous genes in deep subseafloor sedimentary metagenomes.</title>
        <authorList>
            <person name="Kawai M."/>
            <person name="Futagami T."/>
            <person name="Toyoda A."/>
            <person name="Takaki Y."/>
            <person name="Nishi S."/>
            <person name="Hori S."/>
            <person name="Arai W."/>
            <person name="Tsubouchi T."/>
            <person name="Morono Y."/>
            <person name="Uchiyama I."/>
            <person name="Ito T."/>
            <person name="Fujiyama A."/>
            <person name="Inagaki F."/>
            <person name="Takami H."/>
        </authorList>
    </citation>
    <scope>NUCLEOTIDE SEQUENCE</scope>
    <source>
        <strain evidence="1">Expedition CK06-06</strain>
    </source>
</reference>
<dbReference type="EMBL" id="BARU01026605">
    <property type="protein sequence ID" value="GAH64650.1"/>
    <property type="molecule type" value="Genomic_DNA"/>
</dbReference>
<gene>
    <name evidence="1" type="ORF">S03H2_42710</name>
</gene>
<name>X1I5S5_9ZZZZ</name>
<protein>
    <submittedName>
        <fullName evidence="1">Uncharacterized protein</fullName>
    </submittedName>
</protein>